<keyword evidence="4" id="KW-0808">Transferase</keyword>
<comment type="caution">
    <text evidence="4">The sequence shown here is derived from an EMBL/GenBank/DDBJ whole genome shotgun (WGS) entry which is preliminary data.</text>
</comment>
<accession>A0ABN1MDZ1</accession>
<dbReference type="PANTHER" id="PTHR30244">
    <property type="entry name" value="TRANSAMINASE"/>
    <property type="match status" value="1"/>
</dbReference>
<gene>
    <name evidence="4" type="ORF">GCM10009117_04680</name>
</gene>
<dbReference type="Gene3D" id="3.40.640.10">
    <property type="entry name" value="Type I PLP-dependent aspartate aminotransferase-like (Major domain)"/>
    <property type="match status" value="1"/>
</dbReference>
<dbReference type="InterPro" id="IPR015422">
    <property type="entry name" value="PyrdxlP-dep_Trfase_small"/>
</dbReference>
<evidence type="ECO:0000256" key="3">
    <source>
        <dbReference type="RuleBase" id="RU004508"/>
    </source>
</evidence>
<name>A0ABN1MDZ1_9FLAO</name>
<dbReference type="RefSeq" id="WP_343763305.1">
    <property type="nucleotide sequence ID" value="NZ_BAAAFG010000002.1"/>
</dbReference>
<dbReference type="InterPro" id="IPR015424">
    <property type="entry name" value="PyrdxlP-dep_Trfase"/>
</dbReference>
<proteinExistence type="inferred from homology"/>
<evidence type="ECO:0000256" key="1">
    <source>
        <dbReference type="ARBA" id="ARBA00022898"/>
    </source>
</evidence>
<dbReference type="PANTHER" id="PTHR30244:SF36">
    <property type="entry name" value="3-OXO-GLUCOSE-6-PHOSPHATE:GLUTAMATE AMINOTRANSFERASE"/>
    <property type="match status" value="1"/>
</dbReference>
<keyword evidence="4" id="KW-0032">Aminotransferase</keyword>
<reference evidence="4 5" key="1">
    <citation type="journal article" date="2019" name="Int. J. Syst. Evol. Microbiol.">
        <title>The Global Catalogue of Microorganisms (GCM) 10K type strain sequencing project: providing services to taxonomists for standard genome sequencing and annotation.</title>
        <authorList>
            <consortium name="The Broad Institute Genomics Platform"/>
            <consortium name="The Broad Institute Genome Sequencing Center for Infectious Disease"/>
            <person name="Wu L."/>
            <person name="Ma J."/>
        </authorList>
    </citation>
    <scope>NUCLEOTIDE SEQUENCE [LARGE SCALE GENOMIC DNA]</scope>
    <source>
        <strain evidence="4 5">JCM 16082</strain>
    </source>
</reference>
<evidence type="ECO:0000256" key="2">
    <source>
        <dbReference type="ARBA" id="ARBA00037999"/>
    </source>
</evidence>
<protein>
    <submittedName>
        <fullName evidence="4">DegT/DnrJ/EryC1/StrS family aminotransferase</fullName>
    </submittedName>
</protein>
<dbReference type="InterPro" id="IPR000653">
    <property type="entry name" value="DegT/StrS_aminotransferase"/>
</dbReference>
<dbReference type="GO" id="GO:0008483">
    <property type="term" value="F:transaminase activity"/>
    <property type="evidence" value="ECO:0007669"/>
    <property type="project" value="UniProtKB-KW"/>
</dbReference>
<dbReference type="EMBL" id="BAAAFG010000002">
    <property type="protein sequence ID" value="GAA0871322.1"/>
    <property type="molecule type" value="Genomic_DNA"/>
</dbReference>
<organism evidence="4 5">
    <name type="scientific">Gangjinia marincola</name>
    <dbReference type="NCBI Taxonomy" id="578463"/>
    <lineage>
        <taxon>Bacteria</taxon>
        <taxon>Pseudomonadati</taxon>
        <taxon>Bacteroidota</taxon>
        <taxon>Flavobacteriia</taxon>
        <taxon>Flavobacteriales</taxon>
        <taxon>Flavobacteriaceae</taxon>
        <taxon>Gangjinia</taxon>
    </lineage>
</organism>
<keyword evidence="5" id="KW-1185">Reference proteome</keyword>
<dbReference type="Gene3D" id="3.90.1150.10">
    <property type="entry name" value="Aspartate Aminotransferase, domain 1"/>
    <property type="match status" value="1"/>
</dbReference>
<dbReference type="CDD" id="cd00616">
    <property type="entry name" value="AHBA_syn"/>
    <property type="match status" value="1"/>
</dbReference>
<evidence type="ECO:0000313" key="5">
    <source>
        <dbReference type="Proteomes" id="UP001500507"/>
    </source>
</evidence>
<evidence type="ECO:0000313" key="4">
    <source>
        <dbReference type="EMBL" id="GAA0871322.1"/>
    </source>
</evidence>
<dbReference type="PIRSF" id="PIRSF000390">
    <property type="entry name" value="PLP_StrS"/>
    <property type="match status" value="1"/>
</dbReference>
<sequence length="367" mass="41070">MNVPFINLNQQYLNIKTELDAAIADVIERSSYINGPSVKKFEQEFAAYLGVNEVIGCGNGTDSLEVLLEAYGIGKGDEVIVPSMSWISTSEVVATAGATPVFVDVDEESYCISAEKMEGKITANTKAIIAVHLYGHPADMPTIMKLAKKHNLKVIEDSAQAHGAEVNGKKIATWGDAGSFSFFPTKNLGAMGDAGGIVLSDKETALTVRKIHNHGQLTRHHHELHGRNTRLDSMQAAVLSVKLKHLDEWTRKRIERAAWYNEELADCKDIHLPKVKSNCKHVYHLFVIRTKKRNELKNFLAEKGIQTLIHYPLSLPFQACYAEMNYKSDDFPLAYQYQDEILSLPLYPELTKEQHSYVCDQIKAFFA</sequence>
<keyword evidence="1 3" id="KW-0663">Pyridoxal phosphate</keyword>
<dbReference type="InterPro" id="IPR015421">
    <property type="entry name" value="PyrdxlP-dep_Trfase_major"/>
</dbReference>
<dbReference type="SUPFAM" id="SSF53383">
    <property type="entry name" value="PLP-dependent transferases"/>
    <property type="match status" value="1"/>
</dbReference>
<comment type="similarity">
    <text evidence="2 3">Belongs to the DegT/DnrJ/EryC1 family.</text>
</comment>
<dbReference type="Pfam" id="PF01041">
    <property type="entry name" value="DegT_DnrJ_EryC1"/>
    <property type="match status" value="1"/>
</dbReference>
<dbReference type="Proteomes" id="UP001500507">
    <property type="component" value="Unassembled WGS sequence"/>
</dbReference>